<gene>
    <name evidence="4" type="ORF">WJX75_008503</name>
</gene>
<feature type="domain" description="SWIM-type" evidence="3">
    <location>
        <begin position="66"/>
        <end position="98"/>
    </location>
</feature>
<evidence type="ECO:0000313" key="4">
    <source>
        <dbReference type="EMBL" id="KAK9916899.1"/>
    </source>
</evidence>
<evidence type="ECO:0000313" key="5">
    <source>
        <dbReference type="Proteomes" id="UP001491310"/>
    </source>
</evidence>
<evidence type="ECO:0008006" key="6">
    <source>
        <dbReference type="Google" id="ProtNLM"/>
    </source>
</evidence>
<dbReference type="PANTHER" id="PTHR21540">
    <property type="entry name" value="RING FINGER AND SWIM DOMAIN-CONTAINING PROTEIN 2"/>
    <property type="match status" value="1"/>
</dbReference>
<evidence type="ECO:0000256" key="1">
    <source>
        <dbReference type="PROSITE-ProRule" id="PRU00175"/>
    </source>
</evidence>
<proteinExistence type="predicted"/>
<protein>
    <recommendedName>
        <fullName evidence="6">SWIM-type domain-containing protein</fullName>
    </recommendedName>
</protein>
<dbReference type="InterPro" id="IPR001841">
    <property type="entry name" value="Znf_RING"/>
</dbReference>
<name>A0ABR2YYD5_9CHLO</name>
<keyword evidence="1" id="KW-0862">Zinc</keyword>
<keyword evidence="1" id="KW-0479">Metal-binding</keyword>
<comment type="caution">
    <text evidence="4">The sequence shown here is derived from an EMBL/GenBank/DDBJ whole genome shotgun (WGS) entry which is preliminary data.</text>
</comment>
<reference evidence="4 5" key="1">
    <citation type="journal article" date="2024" name="Nat. Commun.">
        <title>Phylogenomics reveals the evolutionary origins of lichenization in chlorophyte algae.</title>
        <authorList>
            <person name="Puginier C."/>
            <person name="Libourel C."/>
            <person name="Otte J."/>
            <person name="Skaloud P."/>
            <person name="Haon M."/>
            <person name="Grisel S."/>
            <person name="Petersen M."/>
            <person name="Berrin J.G."/>
            <person name="Delaux P.M."/>
            <person name="Dal Grande F."/>
            <person name="Keller J."/>
        </authorList>
    </citation>
    <scope>NUCLEOTIDE SEQUENCE [LARGE SCALE GENOMIC DNA]</scope>
    <source>
        <strain evidence="4 5">SAG 216-7</strain>
    </source>
</reference>
<dbReference type="InterPro" id="IPR026850">
    <property type="entry name" value="FANCL_C"/>
</dbReference>
<dbReference type="PANTHER" id="PTHR21540:SF0">
    <property type="entry name" value="PHD FAMILY PROTEIN"/>
    <property type="match status" value="1"/>
</dbReference>
<dbReference type="InterPro" id="IPR013083">
    <property type="entry name" value="Znf_RING/FYVE/PHD"/>
</dbReference>
<evidence type="ECO:0000259" key="3">
    <source>
        <dbReference type="PROSITE" id="PS50966"/>
    </source>
</evidence>
<evidence type="ECO:0000259" key="2">
    <source>
        <dbReference type="PROSITE" id="PS50089"/>
    </source>
</evidence>
<feature type="domain" description="RING-type" evidence="2">
    <location>
        <begin position="170"/>
        <end position="223"/>
    </location>
</feature>
<dbReference type="PROSITE" id="PS50966">
    <property type="entry name" value="ZF_SWIM"/>
    <property type="match status" value="1"/>
</dbReference>
<dbReference type="EMBL" id="JALJOT010000003">
    <property type="protein sequence ID" value="KAK9916899.1"/>
    <property type="molecule type" value="Genomic_DNA"/>
</dbReference>
<accession>A0ABR2YYD5</accession>
<dbReference type="InterPro" id="IPR007527">
    <property type="entry name" value="Znf_SWIM"/>
</dbReference>
<dbReference type="InterPro" id="IPR039903">
    <property type="entry name" value="Zswim2"/>
</dbReference>
<dbReference type="Gene3D" id="3.30.40.10">
    <property type="entry name" value="Zinc/RING finger domain, C3HC4 (zinc finger)"/>
    <property type="match status" value="1"/>
</dbReference>
<dbReference type="Pfam" id="PF11793">
    <property type="entry name" value="FANCL_C"/>
    <property type="match status" value="1"/>
</dbReference>
<sequence>MGSWVEKEGIDNHLSTARKIRDRIFRALPGSGHRMFMLDRKTIAPLGSEGGPIEEFAVLGATANVYQVRVGRHPHCTCPDAAKGNLCKHYLYVMIRVLRLDQNDPIVWQRALLTSEAEEVLSGARSTNRGDGVMAAAAVCAAYKRAAGDAVEEPEEAAAPASGRPIEGDCPICFDDLVPGGTTPQTRVVTCDTCGNHAHEECFRKWTAQRKSAHQSVTCVYCRAPWPEAPAAAGGDSGAYINLKALSAEHRGVDMSLEGLYGETARWIRYRS</sequence>
<dbReference type="SUPFAM" id="SSF57850">
    <property type="entry name" value="RING/U-box"/>
    <property type="match status" value="1"/>
</dbReference>
<organism evidence="4 5">
    <name type="scientific">Coccomyxa subellipsoidea</name>
    <dbReference type="NCBI Taxonomy" id="248742"/>
    <lineage>
        <taxon>Eukaryota</taxon>
        <taxon>Viridiplantae</taxon>
        <taxon>Chlorophyta</taxon>
        <taxon>core chlorophytes</taxon>
        <taxon>Trebouxiophyceae</taxon>
        <taxon>Trebouxiophyceae incertae sedis</taxon>
        <taxon>Coccomyxaceae</taxon>
        <taxon>Coccomyxa</taxon>
    </lineage>
</organism>
<dbReference type="Proteomes" id="UP001491310">
    <property type="component" value="Unassembled WGS sequence"/>
</dbReference>
<dbReference type="PROSITE" id="PS50089">
    <property type="entry name" value="ZF_RING_2"/>
    <property type="match status" value="1"/>
</dbReference>
<keyword evidence="5" id="KW-1185">Reference proteome</keyword>
<keyword evidence="1" id="KW-0863">Zinc-finger</keyword>